<name>A0AA39PRQ4_9AGAR</name>
<dbReference type="PANTHER" id="PTHR46579">
    <property type="entry name" value="F5/8 TYPE C DOMAIN-CONTAINING PROTEIN-RELATED"/>
    <property type="match status" value="1"/>
</dbReference>
<organism evidence="3 4">
    <name type="scientific">Armillaria novae-zelandiae</name>
    <dbReference type="NCBI Taxonomy" id="153914"/>
    <lineage>
        <taxon>Eukaryota</taxon>
        <taxon>Fungi</taxon>
        <taxon>Dikarya</taxon>
        <taxon>Basidiomycota</taxon>
        <taxon>Agaricomycotina</taxon>
        <taxon>Agaricomycetes</taxon>
        <taxon>Agaricomycetidae</taxon>
        <taxon>Agaricales</taxon>
        <taxon>Marasmiineae</taxon>
        <taxon>Physalacriaceae</taxon>
        <taxon>Armillaria</taxon>
    </lineage>
</organism>
<dbReference type="PANTHER" id="PTHR46579:SF1">
    <property type="entry name" value="F5_8 TYPE C DOMAIN-CONTAINING PROTEIN"/>
    <property type="match status" value="1"/>
</dbReference>
<feature type="region of interest" description="Disordered" evidence="2">
    <location>
        <begin position="985"/>
        <end position="1024"/>
    </location>
</feature>
<protein>
    <submittedName>
        <fullName evidence="3">Uncharacterized protein</fullName>
    </submittedName>
</protein>
<accession>A0AA39PRQ4</accession>
<feature type="compositionally biased region" description="Basic and acidic residues" evidence="2">
    <location>
        <begin position="1223"/>
        <end position="1232"/>
    </location>
</feature>
<evidence type="ECO:0000313" key="3">
    <source>
        <dbReference type="EMBL" id="KAK0488934.1"/>
    </source>
</evidence>
<evidence type="ECO:0000256" key="2">
    <source>
        <dbReference type="SAM" id="MobiDB-lite"/>
    </source>
</evidence>
<feature type="region of interest" description="Disordered" evidence="2">
    <location>
        <begin position="1151"/>
        <end position="1182"/>
    </location>
</feature>
<dbReference type="Proteomes" id="UP001175227">
    <property type="component" value="Unassembled WGS sequence"/>
</dbReference>
<reference evidence="3" key="1">
    <citation type="submission" date="2023-06" db="EMBL/GenBank/DDBJ databases">
        <authorList>
            <consortium name="Lawrence Berkeley National Laboratory"/>
            <person name="Ahrendt S."/>
            <person name="Sahu N."/>
            <person name="Indic B."/>
            <person name="Wong-Bajracharya J."/>
            <person name="Merenyi Z."/>
            <person name="Ke H.-M."/>
            <person name="Monk M."/>
            <person name="Kocsube S."/>
            <person name="Drula E."/>
            <person name="Lipzen A."/>
            <person name="Balint B."/>
            <person name="Henrissat B."/>
            <person name="Andreopoulos B."/>
            <person name="Martin F.M."/>
            <person name="Harder C.B."/>
            <person name="Rigling D."/>
            <person name="Ford K.L."/>
            <person name="Foster G.D."/>
            <person name="Pangilinan J."/>
            <person name="Papanicolaou A."/>
            <person name="Barry K."/>
            <person name="LaButti K."/>
            <person name="Viragh M."/>
            <person name="Koriabine M."/>
            <person name="Yan M."/>
            <person name="Riley R."/>
            <person name="Champramary S."/>
            <person name="Plett K.L."/>
            <person name="Tsai I.J."/>
            <person name="Slot J."/>
            <person name="Sipos G."/>
            <person name="Plett J."/>
            <person name="Nagy L.G."/>
            <person name="Grigoriev I.V."/>
        </authorList>
    </citation>
    <scope>NUCLEOTIDE SEQUENCE</scope>
    <source>
        <strain evidence="3">ICMP 16352</strain>
    </source>
</reference>
<feature type="compositionally biased region" description="Basic and acidic residues" evidence="2">
    <location>
        <begin position="1253"/>
        <end position="1267"/>
    </location>
</feature>
<dbReference type="EMBL" id="JAUEPR010000002">
    <property type="protein sequence ID" value="KAK0488934.1"/>
    <property type="molecule type" value="Genomic_DNA"/>
</dbReference>
<sequence>MPRSPQLGTSRRERRRYYDRDDSAALASLLSSRGREVPATLLTARHPGPPRIAATEPVPAPEQRERQHRVQEWGRRDDVEEDRPEQYDTPQMPPGSPVPPFPCLNTPSSPIENHDLHQTPREQPTGQTPQPARPQNPSFDAPTIGLESRIDEVKTAAQFIDALKQATLDDSNMDAEDIQCLREASCDLPFDKTDPDFLFALRTFFATSNSSEETYKAFLFAYKERHPEIQQLSFYQMKKRIEQLSGVFHTIPIGPIIQALYASPTTRKILEYAHDNGGKLENYSDVYCGQEYLNAVQDGRIQDDDSFISISLDGAQLYRDKNSDCWMFIYLFYDLSPDYRYKKAYVIPGGVHYSKKDFEYGTRIEPFISITLHFLDMVLRIVSQWQTLVEWSAAMRQDGDRYYYPAMLKPNNYNIPGANHPDLTFADLHQFCQDIGLWYNDGIRKLAGTRNPAQYQQIRLKTGLCRPTIFSGIRYSLGVPQMFLMDIMHLVCLNDPDLLLGLWRGLIQSYKPDSKDSWEWFVLKGKVWQSHGETIARATLYLPSSFDRAPRNPTEKINSGYKAWEYLLYLFALGPALLRSILPPCYWKNYCKLVRGIQLLQQHRTILPDQLVEGTCLLCEFVKEFEELYYMRRQDRLHFIRQSIHMLTHIGPETVHVGPLACYAQWVMETLIGSLGEEIRQDLDPYANISQRAILRAQMNCIQFQIPDIQLTPPTSKNSLPKHAKPIDGKINGPMQTNGHDVSNGGVVFIFQMGKWHDQSGWKSVQESVGAFGIPEMSRSMPMGESDLQKCNTSSSYALTVYACNYQGDTNLCAIFVSDISTIVAMVPFFTITNEGDIITPENRYFLVKKPGLEINNHFGNGVNPAYMPISIATASDEVLRLNGNIAYMQVCLRLGAIEREKEAIEKEKEEQSMELTALKMKYDLLQETIDKLIEKILLPPLLQSNGLPQPLPRAPPLSEKDYPCIRFWKLKMYHAFLDEQKGETNGLATSKPKQGRPRKVSDADNDNDSPSRHPYLEDDDGNPVSQEELWNISRFSKKCLKTLLKAGLAPEKWGAIDNDAEDYFDIHMTNKFKVFQTCDSGWKLKMYITKMYPSWARHNHPAKALVKKRKQDPFEDDALIAPKRLRTSTPEPFLDTTNLFHLDEANEKCDEVSSETISEDAKPWATSQEPKQAHGENPVAEAHASLKPITDPLDDLYEAIDAQAPVHLPSDQEVCSPAQKDQQMEEPKPDQEQDQPQCKQDNLQHDQGNPQHKLDQPQHEQDRSQYERNQPQSNLEASGTITKALQLATPGASLTQKSVSMRIWIAKDPQNNRLKVDFEAYYAKIPKDTRLKLLEEAKAAKKVANKKSKSSSTKYMCDTNWNKPKIRVNLGTSVYRPGTQLFQVY</sequence>
<proteinExistence type="predicted"/>
<evidence type="ECO:0000256" key="1">
    <source>
        <dbReference type="SAM" id="Coils"/>
    </source>
</evidence>
<comment type="caution">
    <text evidence="3">The sequence shown here is derived from an EMBL/GenBank/DDBJ whole genome shotgun (WGS) entry which is preliminary data.</text>
</comment>
<feature type="compositionally biased region" description="Polar residues" evidence="2">
    <location>
        <begin position="121"/>
        <end position="138"/>
    </location>
</feature>
<feature type="compositionally biased region" description="Pro residues" evidence="2">
    <location>
        <begin position="91"/>
        <end position="102"/>
    </location>
</feature>
<gene>
    <name evidence="3" type="ORF">IW261DRAFT_1414371</name>
</gene>
<evidence type="ECO:0000313" key="4">
    <source>
        <dbReference type="Proteomes" id="UP001175227"/>
    </source>
</evidence>
<feature type="compositionally biased region" description="Basic and acidic residues" evidence="2">
    <location>
        <begin position="62"/>
        <end position="78"/>
    </location>
</feature>
<keyword evidence="4" id="KW-1185">Reference proteome</keyword>
<feature type="region of interest" description="Disordered" evidence="2">
    <location>
        <begin position="1208"/>
        <end position="1275"/>
    </location>
</feature>
<feature type="coiled-coil region" evidence="1">
    <location>
        <begin position="895"/>
        <end position="936"/>
    </location>
</feature>
<keyword evidence="1" id="KW-0175">Coiled coil</keyword>
<feature type="region of interest" description="Disordered" evidence="2">
    <location>
        <begin position="1"/>
        <end position="143"/>
    </location>
</feature>